<evidence type="ECO:0000313" key="8">
    <source>
        <dbReference type="Proteomes" id="UP000267027"/>
    </source>
</evidence>
<dbReference type="PANTHER" id="PTHR12300">
    <property type="entry name" value="HVA22-LIKE PROTEINS"/>
    <property type="match status" value="1"/>
</dbReference>
<comment type="caution">
    <text evidence="6">Lacks conserved residue(s) required for the propagation of feature annotation.</text>
</comment>
<organism evidence="9">
    <name type="scientific">Angiostrongylus costaricensis</name>
    <name type="common">Nematode worm</name>
    <dbReference type="NCBI Taxonomy" id="334426"/>
    <lineage>
        <taxon>Eukaryota</taxon>
        <taxon>Metazoa</taxon>
        <taxon>Ecdysozoa</taxon>
        <taxon>Nematoda</taxon>
        <taxon>Chromadorea</taxon>
        <taxon>Rhabditida</taxon>
        <taxon>Rhabditina</taxon>
        <taxon>Rhabditomorpha</taxon>
        <taxon>Strongyloidea</taxon>
        <taxon>Metastrongylidae</taxon>
        <taxon>Angiostrongylus</taxon>
    </lineage>
</organism>
<dbReference type="InterPro" id="IPR004345">
    <property type="entry name" value="TB2_DP1_HVA22"/>
</dbReference>
<dbReference type="PANTHER" id="PTHR12300:SF161">
    <property type="entry name" value="RECEPTOR EXPRESSION-ENHANCING PROTEIN"/>
    <property type="match status" value="1"/>
</dbReference>
<evidence type="ECO:0000256" key="1">
    <source>
        <dbReference type="ARBA" id="ARBA00004141"/>
    </source>
</evidence>
<dbReference type="AlphaFoldDB" id="A0A0R3PVT0"/>
<accession>A0A0R3PVT0</accession>
<dbReference type="EMBL" id="UYYA01004420">
    <property type="protein sequence ID" value="VDM61755.1"/>
    <property type="molecule type" value="Genomic_DNA"/>
</dbReference>
<keyword evidence="3 6" id="KW-0812">Transmembrane</keyword>
<dbReference type="OrthoDB" id="5868404at2759"/>
<feature type="transmembrane region" description="Helical" evidence="6">
    <location>
        <begin position="43"/>
        <end position="64"/>
    </location>
</feature>
<reference evidence="9" key="1">
    <citation type="submission" date="2017-02" db="UniProtKB">
        <authorList>
            <consortium name="WormBaseParasite"/>
        </authorList>
    </citation>
    <scope>IDENTIFICATION</scope>
</reference>
<dbReference type="STRING" id="334426.A0A0R3PVT0"/>
<evidence type="ECO:0000256" key="3">
    <source>
        <dbReference type="ARBA" id="ARBA00022692"/>
    </source>
</evidence>
<keyword evidence="5 6" id="KW-0472">Membrane</keyword>
<dbReference type="Pfam" id="PF03134">
    <property type="entry name" value="TB2_DP1_HVA22"/>
    <property type="match status" value="1"/>
</dbReference>
<evidence type="ECO:0000313" key="9">
    <source>
        <dbReference type="WBParaSite" id="ACOC_0001016901-mRNA-1"/>
    </source>
</evidence>
<reference evidence="7 8" key="2">
    <citation type="submission" date="2018-11" db="EMBL/GenBank/DDBJ databases">
        <authorList>
            <consortium name="Pathogen Informatics"/>
        </authorList>
    </citation>
    <scope>NUCLEOTIDE SEQUENCE [LARGE SCALE GENOMIC DNA]</scope>
    <source>
        <strain evidence="7 8">Costa Rica</strain>
    </source>
</reference>
<keyword evidence="8" id="KW-1185">Reference proteome</keyword>
<proteinExistence type="inferred from homology"/>
<evidence type="ECO:0000256" key="5">
    <source>
        <dbReference type="ARBA" id="ARBA00023136"/>
    </source>
</evidence>
<evidence type="ECO:0000313" key="7">
    <source>
        <dbReference type="EMBL" id="VDM61755.1"/>
    </source>
</evidence>
<evidence type="ECO:0000256" key="4">
    <source>
        <dbReference type="ARBA" id="ARBA00022989"/>
    </source>
</evidence>
<evidence type="ECO:0000256" key="2">
    <source>
        <dbReference type="ARBA" id="ARBA00008573"/>
    </source>
</evidence>
<dbReference type="Proteomes" id="UP000267027">
    <property type="component" value="Unassembled WGS sequence"/>
</dbReference>
<evidence type="ECO:0000256" key="6">
    <source>
        <dbReference type="RuleBase" id="RU362006"/>
    </source>
</evidence>
<dbReference type="WBParaSite" id="ACOC_0001016901-mRNA-1">
    <property type="protein sequence ID" value="ACOC_0001016901-mRNA-1"/>
    <property type="gene ID" value="ACOC_0001016901"/>
</dbReference>
<name>A0A0R3PVT0_ANGCS</name>
<sequence length="163" mass="17493">MFSLLCQLASVFVGAVVPAFYSYKTIKRPSQKNLSYWSKYWTVFGSFLVVDVVLSTLFIHYFIPFYELGKLVFLIWAVNPQTAGAIASLVTVLPWSPVVSLAKVCPRSSPPEAVTALVGSEGDLQACESDTRMVVDPGIGLLSAGLFDGNAGIHLSLGDPSSG</sequence>
<keyword evidence="4 6" id="KW-1133">Transmembrane helix</keyword>
<comment type="subcellular location">
    <subcellularLocation>
        <location evidence="1 6">Membrane</location>
        <topology evidence="1 6">Multi-pass membrane protein</topology>
    </subcellularLocation>
</comment>
<dbReference type="GO" id="GO:0016020">
    <property type="term" value="C:membrane"/>
    <property type="evidence" value="ECO:0007669"/>
    <property type="project" value="UniProtKB-SubCell"/>
</dbReference>
<comment type="similarity">
    <text evidence="2 6">Belongs to the DP1 family.</text>
</comment>
<protein>
    <recommendedName>
        <fullName evidence="6">Receptor expression-enhancing protein</fullName>
    </recommendedName>
</protein>
<gene>
    <name evidence="7" type="ORF">ACOC_LOCUS10170</name>
</gene>